<dbReference type="RefSeq" id="XP_027608507.1">
    <property type="nucleotide sequence ID" value="XM_027752706.1"/>
</dbReference>
<evidence type="ECO:0000313" key="2">
    <source>
        <dbReference type="EMBL" id="GBE77594.1"/>
    </source>
</evidence>
<comment type="caution">
    <text evidence="2">The sequence shown here is derived from an EMBL/GenBank/DDBJ whole genome shotgun (WGS) entry which is preliminary data.</text>
</comment>
<name>A0A401G615_9APHY</name>
<evidence type="ECO:0000313" key="3">
    <source>
        <dbReference type="Proteomes" id="UP000287166"/>
    </source>
</evidence>
<gene>
    <name evidence="2" type="ORF">SCP_0104740</name>
</gene>
<proteinExistence type="predicted"/>
<dbReference type="GeneID" id="38774511"/>
<organism evidence="2 3">
    <name type="scientific">Sparassis crispa</name>
    <dbReference type="NCBI Taxonomy" id="139825"/>
    <lineage>
        <taxon>Eukaryota</taxon>
        <taxon>Fungi</taxon>
        <taxon>Dikarya</taxon>
        <taxon>Basidiomycota</taxon>
        <taxon>Agaricomycotina</taxon>
        <taxon>Agaricomycetes</taxon>
        <taxon>Polyporales</taxon>
        <taxon>Sparassidaceae</taxon>
        <taxon>Sparassis</taxon>
    </lineage>
</organism>
<protein>
    <submittedName>
        <fullName evidence="2">Uncharacterized protein</fullName>
    </submittedName>
</protein>
<dbReference type="AlphaFoldDB" id="A0A401G615"/>
<dbReference type="InParanoid" id="A0A401G615"/>
<dbReference type="EMBL" id="BFAD01000001">
    <property type="protein sequence ID" value="GBE77594.1"/>
    <property type="molecule type" value="Genomic_DNA"/>
</dbReference>
<feature type="chain" id="PRO_5019445260" evidence="1">
    <location>
        <begin position="25"/>
        <end position="91"/>
    </location>
</feature>
<accession>A0A401G615</accession>
<feature type="signal peptide" evidence="1">
    <location>
        <begin position="1"/>
        <end position="24"/>
    </location>
</feature>
<reference evidence="2 3" key="1">
    <citation type="journal article" date="2018" name="Sci. Rep.">
        <title>Genome sequence of the cauliflower mushroom Sparassis crispa (Hanabiratake) and its association with beneficial usage.</title>
        <authorList>
            <person name="Kiyama R."/>
            <person name="Furutani Y."/>
            <person name="Kawaguchi K."/>
            <person name="Nakanishi T."/>
        </authorList>
    </citation>
    <scope>NUCLEOTIDE SEQUENCE [LARGE SCALE GENOMIC DNA]</scope>
</reference>
<keyword evidence="1" id="KW-0732">Signal</keyword>
<keyword evidence="3" id="KW-1185">Reference proteome</keyword>
<dbReference type="Proteomes" id="UP000287166">
    <property type="component" value="Unassembled WGS sequence"/>
</dbReference>
<evidence type="ECO:0000256" key="1">
    <source>
        <dbReference type="SAM" id="SignalP"/>
    </source>
</evidence>
<sequence>MRCPRRRGLRLGPVLMLLVLLVLRTQVPIMIQVSVSDCTSYERRDGHWTVTVQMSDEDEPVAMTAAGRRIARVIYLMCPVRYSTQRGAGCF</sequence>